<reference evidence="4 5" key="1">
    <citation type="submission" date="2017-12" db="EMBL/GenBank/DDBJ databases">
        <authorList>
            <person name="Paulsen S."/>
            <person name="Gram L.K."/>
        </authorList>
    </citation>
    <scope>NUCLEOTIDE SEQUENCE [LARGE SCALE GENOMIC DNA]</scope>
    <source>
        <strain evidence="4 5">S2897</strain>
    </source>
</reference>
<dbReference type="CDD" id="cd00077">
    <property type="entry name" value="HDc"/>
    <property type="match status" value="1"/>
</dbReference>
<dbReference type="PROSITE" id="PS50110">
    <property type="entry name" value="RESPONSE_REGULATORY"/>
    <property type="match status" value="1"/>
</dbReference>
<protein>
    <submittedName>
        <fullName evidence="4">Two-component system response regulator</fullName>
    </submittedName>
</protein>
<dbReference type="CDD" id="cd19920">
    <property type="entry name" value="REC_PA4781-like"/>
    <property type="match status" value="1"/>
</dbReference>
<dbReference type="SUPFAM" id="SSF109604">
    <property type="entry name" value="HD-domain/PDEase-like"/>
    <property type="match status" value="1"/>
</dbReference>
<dbReference type="SMART" id="SM00448">
    <property type="entry name" value="REC"/>
    <property type="match status" value="1"/>
</dbReference>
<feature type="domain" description="HD-GYP" evidence="3">
    <location>
        <begin position="131"/>
        <end position="328"/>
    </location>
</feature>
<dbReference type="EMBL" id="PNCG01000019">
    <property type="protein sequence ID" value="TMP85727.1"/>
    <property type="molecule type" value="Genomic_DNA"/>
</dbReference>
<evidence type="ECO:0000256" key="1">
    <source>
        <dbReference type="PROSITE-ProRule" id="PRU00169"/>
    </source>
</evidence>
<evidence type="ECO:0000259" key="2">
    <source>
        <dbReference type="PROSITE" id="PS50110"/>
    </source>
</evidence>
<dbReference type="Pfam" id="PF00072">
    <property type="entry name" value="Response_reg"/>
    <property type="match status" value="1"/>
</dbReference>
<dbReference type="PROSITE" id="PS51832">
    <property type="entry name" value="HD_GYP"/>
    <property type="match status" value="1"/>
</dbReference>
<dbReference type="InterPro" id="IPR037522">
    <property type="entry name" value="HD_GYP_dom"/>
</dbReference>
<dbReference type="InterPro" id="IPR011006">
    <property type="entry name" value="CheY-like_superfamily"/>
</dbReference>
<dbReference type="Proteomes" id="UP000305874">
    <property type="component" value="Unassembled WGS sequence"/>
</dbReference>
<dbReference type="PANTHER" id="PTHR45228">
    <property type="entry name" value="CYCLIC DI-GMP PHOSPHODIESTERASE TM_0186-RELATED"/>
    <property type="match status" value="1"/>
</dbReference>
<feature type="domain" description="Response regulatory" evidence="2">
    <location>
        <begin position="8"/>
        <end position="123"/>
    </location>
</feature>
<gene>
    <name evidence="4" type="ORF">CWC05_16870</name>
</gene>
<dbReference type="GO" id="GO:0008081">
    <property type="term" value="F:phosphoric diester hydrolase activity"/>
    <property type="evidence" value="ECO:0007669"/>
    <property type="project" value="UniProtKB-ARBA"/>
</dbReference>
<dbReference type="Gene3D" id="3.40.50.2300">
    <property type="match status" value="1"/>
</dbReference>
<reference evidence="5" key="2">
    <citation type="submission" date="2019-06" db="EMBL/GenBank/DDBJ databases">
        <title>Co-occurence of chitin degradation, pigmentation and bioactivity in marine Pseudoalteromonas.</title>
        <authorList>
            <person name="Sonnenschein E.C."/>
            <person name="Bech P.K."/>
        </authorList>
    </citation>
    <scope>NUCLEOTIDE SEQUENCE [LARGE SCALE GENOMIC DNA]</scope>
    <source>
        <strain evidence="5">S2897</strain>
    </source>
</reference>
<feature type="modified residue" description="4-aspartylphosphate" evidence="1">
    <location>
        <position position="56"/>
    </location>
</feature>
<comment type="caution">
    <text evidence="4">The sequence shown here is derived from an EMBL/GenBank/DDBJ whole genome shotgun (WGS) entry which is preliminary data.</text>
</comment>
<dbReference type="Gene3D" id="1.10.3210.10">
    <property type="entry name" value="Hypothetical protein af1432"/>
    <property type="match status" value="1"/>
</dbReference>
<dbReference type="InterPro" id="IPR052020">
    <property type="entry name" value="Cyclic_di-GMP/3'3'-cGAMP_PDE"/>
</dbReference>
<proteinExistence type="predicted"/>
<evidence type="ECO:0000313" key="4">
    <source>
        <dbReference type="EMBL" id="TMP85727.1"/>
    </source>
</evidence>
<dbReference type="GO" id="GO:0000160">
    <property type="term" value="P:phosphorelay signal transduction system"/>
    <property type="evidence" value="ECO:0007669"/>
    <property type="project" value="InterPro"/>
</dbReference>
<dbReference type="SUPFAM" id="SSF52172">
    <property type="entry name" value="CheY-like"/>
    <property type="match status" value="1"/>
</dbReference>
<accession>A0A5S3Z277</accession>
<dbReference type="RefSeq" id="WP_138548914.1">
    <property type="nucleotide sequence ID" value="NZ_PNCG01000019.1"/>
</dbReference>
<evidence type="ECO:0000259" key="3">
    <source>
        <dbReference type="PROSITE" id="PS51832"/>
    </source>
</evidence>
<dbReference type="SMART" id="SM00471">
    <property type="entry name" value="HDc"/>
    <property type="match status" value="1"/>
</dbReference>
<evidence type="ECO:0000313" key="5">
    <source>
        <dbReference type="Proteomes" id="UP000305874"/>
    </source>
</evidence>
<organism evidence="4 5">
    <name type="scientific">Pseudoalteromonas ruthenica</name>
    <dbReference type="NCBI Taxonomy" id="151081"/>
    <lineage>
        <taxon>Bacteria</taxon>
        <taxon>Pseudomonadati</taxon>
        <taxon>Pseudomonadota</taxon>
        <taxon>Gammaproteobacteria</taxon>
        <taxon>Alteromonadales</taxon>
        <taxon>Pseudoalteromonadaceae</taxon>
        <taxon>Pseudoalteromonas</taxon>
    </lineage>
</organism>
<dbReference type="Pfam" id="PF13487">
    <property type="entry name" value="HD_5"/>
    <property type="match status" value="1"/>
</dbReference>
<keyword evidence="1" id="KW-0597">Phosphoprotein</keyword>
<dbReference type="PANTHER" id="PTHR45228:SF1">
    <property type="entry name" value="CYCLIC DI-GMP PHOSPHODIESTERASE TM_0186"/>
    <property type="match status" value="1"/>
</dbReference>
<dbReference type="InterPro" id="IPR001789">
    <property type="entry name" value="Sig_transdc_resp-reg_receiver"/>
</dbReference>
<dbReference type="STRING" id="151081.TW72_05260"/>
<dbReference type="InterPro" id="IPR003607">
    <property type="entry name" value="HD/PDEase_dom"/>
</dbReference>
<sequence>MIETQKPTLLAVDDEPTNLKVLNQVLGNDYRLIFAKSGPQALELAHSKQPALILLDVMMPDMSGFEVCEQLKQRPSTQAIPVIFVTAMQDEVDETQGFAKGAVDYITKPISPAIVKARVKNHLSLVQADLLKAAQLELIQRLSHAAEYKDNETGQHIIRMSRYCHIIALAYGFNEAHAESLLLAAPMHDIGKIGIPDNILLKPGRLDQDEYRQMQTHASIGADILAGSSSALIQLAHRLALEHHERFDGNGYPNGLQGEEISIEGRICAIADVFDALTSKRPYKEPWPIDKAVQLLQEEKGKHFDPELVDIFMACLDDILAVKAQYPS</sequence>
<name>A0A5S3Z277_9GAMM</name>
<dbReference type="AlphaFoldDB" id="A0A5S3Z277"/>